<gene>
    <name evidence="2" type="ORF">MIMGU_mgv1a023596mg</name>
</gene>
<evidence type="ECO:0000313" key="2">
    <source>
        <dbReference type="EMBL" id="EYU33489.1"/>
    </source>
</evidence>
<feature type="domain" description="LRAT" evidence="1">
    <location>
        <begin position="20"/>
        <end position="160"/>
    </location>
</feature>
<evidence type="ECO:0000259" key="1">
    <source>
        <dbReference type="PROSITE" id="PS51934"/>
    </source>
</evidence>
<dbReference type="PANTHER" id="PTHR46137:SF7">
    <property type="entry name" value="LRAT DOMAIN-CONTAINING PROTEIN"/>
    <property type="match status" value="1"/>
</dbReference>
<dbReference type="STRING" id="4155.A0A022R0Q1"/>
<dbReference type="PANTHER" id="PTHR46137">
    <property type="entry name" value="OS05G0310600 PROTEIN"/>
    <property type="match status" value="1"/>
</dbReference>
<dbReference type="EMBL" id="KI630762">
    <property type="protein sequence ID" value="EYU33489.1"/>
    <property type="molecule type" value="Genomic_DNA"/>
</dbReference>
<evidence type="ECO:0000313" key="3">
    <source>
        <dbReference type="Proteomes" id="UP000030748"/>
    </source>
</evidence>
<dbReference type="Pfam" id="PF04970">
    <property type="entry name" value="LRAT"/>
    <property type="match status" value="1"/>
</dbReference>
<dbReference type="Proteomes" id="UP000030748">
    <property type="component" value="Unassembled WGS sequence"/>
</dbReference>
<reference evidence="2 3" key="1">
    <citation type="journal article" date="2013" name="Proc. Natl. Acad. Sci. U.S.A.">
        <title>Fine-scale variation in meiotic recombination in Mimulus inferred from population shotgun sequencing.</title>
        <authorList>
            <person name="Hellsten U."/>
            <person name="Wright K.M."/>
            <person name="Jenkins J."/>
            <person name="Shu S."/>
            <person name="Yuan Y."/>
            <person name="Wessler S.R."/>
            <person name="Schmutz J."/>
            <person name="Willis J.H."/>
            <person name="Rokhsar D.S."/>
        </authorList>
    </citation>
    <scope>NUCLEOTIDE SEQUENCE [LARGE SCALE GENOMIC DNA]</scope>
    <source>
        <strain evidence="3">cv. DUN x IM62</strain>
    </source>
</reference>
<dbReference type="InterPro" id="IPR007053">
    <property type="entry name" value="LRAT_dom"/>
</dbReference>
<dbReference type="AlphaFoldDB" id="A0A022R0Q1"/>
<dbReference type="eggNOG" id="ENOG502QTGR">
    <property type="taxonomic scope" value="Eukaryota"/>
</dbReference>
<keyword evidence="3" id="KW-1185">Reference proteome</keyword>
<proteinExistence type="predicted"/>
<protein>
    <recommendedName>
        <fullName evidence="1">LRAT domain-containing protein</fullName>
    </recommendedName>
</protein>
<dbReference type="Gene3D" id="3.90.1720.10">
    <property type="entry name" value="endopeptidase domain like (from Nostoc punctiforme)"/>
    <property type="match status" value="1"/>
</dbReference>
<organism evidence="2 3">
    <name type="scientific">Erythranthe guttata</name>
    <name type="common">Yellow monkey flower</name>
    <name type="synonym">Mimulus guttatus</name>
    <dbReference type="NCBI Taxonomy" id="4155"/>
    <lineage>
        <taxon>Eukaryota</taxon>
        <taxon>Viridiplantae</taxon>
        <taxon>Streptophyta</taxon>
        <taxon>Embryophyta</taxon>
        <taxon>Tracheophyta</taxon>
        <taxon>Spermatophyta</taxon>
        <taxon>Magnoliopsida</taxon>
        <taxon>eudicotyledons</taxon>
        <taxon>Gunneridae</taxon>
        <taxon>Pentapetalae</taxon>
        <taxon>asterids</taxon>
        <taxon>lamiids</taxon>
        <taxon>Lamiales</taxon>
        <taxon>Phrymaceae</taxon>
        <taxon>Erythranthe</taxon>
    </lineage>
</organism>
<accession>A0A022R0Q1</accession>
<dbReference type="PROSITE" id="PS51934">
    <property type="entry name" value="LRAT"/>
    <property type="match status" value="1"/>
</dbReference>
<name>A0A022R0Q1_ERYGU</name>
<sequence length="240" mass="26139">MGLISHRVKRSDLKIGDHIYTWRNLFIYTHHGIYVGDNKVVHFTLDQGSSFSSSSVSTVPIACLNFPDSCCSTSGVIISCLNCFLQNGSLHRFEYGVSFLAYSAKIRGGCTAAKSDSMDVVFYRAMYLLWNGLFGDYDLFSNNCEDFALYCKTGLLVLAGTDSSSGGSSGQVMSAVAGPTSVILSLPLRIFFSNPIVLTAATTFYLSRYVCDIGVCDDAIKVKVEDLASIRGNQTSARRL</sequence>